<organism evidence="2 3">
    <name type="scientific">Anabarilius grahami</name>
    <name type="common">Kanglang fish</name>
    <name type="synonym">Barilius grahami</name>
    <dbReference type="NCBI Taxonomy" id="495550"/>
    <lineage>
        <taxon>Eukaryota</taxon>
        <taxon>Metazoa</taxon>
        <taxon>Chordata</taxon>
        <taxon>Craniata</taxon>
        <taxon>Vertebrata</taxon>
        <taxon>Euteleostomi</taxon>
        <taxon>Actinopterygii</taxon>
        <taxon>Neopterygii</taxon>
        <taxon>Teleostei</taxon>
        <taxon>Ostariophysi</taxon>
        <taxon>Cypriniformes</taxon>
        <taxon>Xenocyprididae</taxon>
        <taxon>Xenocypridinae</taxon>
        <taxon>Xenocypridinae incertae sedis</taxon>
        <taxon>Anabarilius</taxon>
    </lineage>
</organism>
<evidence type="ECO:0000256" key="1">
    <source>
        <dbReference type="SAM" id="Phobius"/>
    </source>
</evidence>
<comment type="caution">
    <text evidence="2">The sequence shown here is derived from an EMBL/GenBank/DDBJ whole genome shotgun (WGS) entry which is preliminary data.</text>
</comment>
<sequence>MRFRLENSLYEQYGWKNRVGIEEAENVIWKMRAREHAECRAGIREELQAPGQNLCATLFQSVTAGLPLLRGLRRFWTPSSVSVLATFGMLVAVLGGWVHRTLIVGSAHCLGKRTAVAAVKSQSRAELSQWEIIAMNASSPLEDNTQLVTIGRRYKMRAQRCTLFKLSVYLLFFYMLLSSQSTQTSGFLKTKKLMDVFSGALSGANTPLLAVRREGDQRLFFE</sequence>
<keyword evidence="1" id="KW-0812">Transmembrane</keyword>
<proteinExistence type="predicted"/>
<accession>A0A3N0YZH8</accession>
<dbReference type="EMBL" id="RJVU01018862">
    <property type="protein sequence ID" value="ROL51353.1"/>
    <property type="molecule type" value="Genomic_DNA"/>
</dbReference>
<keyword evidence="1" id="KW-0472">Membrane</keyword>
<gene>
    <name evidence="2" type="ORF">DPX16_22449</name>
</gene>
<reference evidence="2 3" key="1">
    <citation type="submission" date="2018-10" db="EMBL/GenBank/DDBJ databases">
        <title>Genome assembly for a Yunnan-Guizhou Plateau 3E fish, Anabarilius grahami (Regan), and its evolutionary and genetic applications.</title>
        <authorList>
            <person name="Jiang W."/>
        </authorList>
    </citation>
    <scope>NUCLEOTIDE SEQUENCE [LARGE SCALE GENOMIC DNA]</scope>
    <source>
        <strain evidence="2">AG-KIZ</strain>
        <tissue evidence="2">Muscle</tissue>
    </source>
</reference>
<dbReference type="AlphaFoldDB" id="A0A3N0YZH8"/>
<keyword evidence="3" id="KW-1185">Reference proteome</keyword>
<evidence type="ECO:0000313" key="3">
    <source>
        <dbReference type="Proteomes" id="UP000281406"/>
    </source>
</evidence>
<keyword evidence="1" id="KW-1133">Transmembrane helix</keyword>
<evidence type="ECO:0000313" key="2">
    <source>
        <dbReference type="EMBL" id="ROL51353.1"/>
    </source>
</evidence>
<feature type="transmembrane region" description="Helical" evidence="1">
    <location>
        <begin position="75"/>
        <end position="98"/>
    </location>
</feature>
<protein>
    <submittedName>
        <fullName evidence="2">Uncharacterized protein</fullName>
    </submittedName>
</protein>
<dbReference type="Proteomes" id="UP000281406">
    <property type="component" value="Unassembled WGS sequence"/>
</dbReference>
<feature type="transmembrane region" description="Helical" evidence="1">
    <location>
        <begin position="162"/>
        <end position="181"/>
    </location>
</feature>
<name>A0A3N0YZH8_ANAGA</name>